<evidence type="ECO:0000313" key="5">
    <source>
        <dbReference type="Proteomes" id="UP001150907"/>
    </source>
</evidence>
<feature type="region of interest" description="Disordered" evidence="2">
    <location>
        <begin position="42"/>
        <end position="71"/>
    </location>
</feature>
<keyword evidence="5" id="KW-1185">Reference proteome</keyword>
<accession>A0A9W8BEW5</accession>
<evidence type="ECO:0000259" key="3">
    <source>
        <dbReference type="PROSITE" id="PS50118"/>
    </source>
</evidence>
<feature type="non-terminal residue" evidence="4">
    <location>
        <position position="268"/>
    </location>
</feature>
<name>A0A9W8BEW5_9FUNG</name>
<protein>
    <recommendedName>
        <fullName evidence="3">HMG box domain-containing protein</fullName>
    </recommendedName>
</protein>
<evidence type="ECO:0000313" key="4">
    <source>
        <dbReference type="EMBL" id="KAJ2004861.1"/>
    </source>
</evidence>
<dbReference type="GO" id="GO:0003677">
    <property type="term" value="F:DNA binding"/>
    <property type="evidence" value="ECO:0007669"/>
    <property type="project" value="UniProtKB-UniRule"/>
</dbReference>
<feature type="compositionally biased region" description="Polar residues" evidence="2">
    <location>
        <begin position="1"/>
        <end position="12"/>
    </location>
</feature>
<dbReference type="EMBL" id="JANBQF010000130">
    <property type="protein sequence ID" value="KAJ2004861.1"/>
    <property type="molecule type" value="Genomic_DNA"/>
</dbReference>
<dbReference type="Proteomes" id="UP001150907">
    <property type="component" value="Unassembled WGS sequence"/>
</dbReference>
<dbReference type="InterPro" id="IPR009071">
    <property type="entry name" value="HMG_box_dom"/>
</dbReference>
<feature type="domain" description="HMG box" evidence="3">
    <location>
        <begin position="217"/>
        <end position="268"/>
    </location>
</feature>
<reference evidence="4" key="1">
    <citation type="submission" date="2022-07" db="EMBL/GenBank/DDBJ databases">
        <title>Phylogenomic reconstructions and comparative analyses of Kickxellomycotina fungi.</title>
        <authorList>
            <person name="Reynolds N.K."/>
            <person name="Stajich J.E."/>
            <person name="Barry K."/>
            <person name="Grigoriev I.V."/>
            <person name="Crous P."/>
            <person name="Smith M.E."/>
        </authorList>
    </citation>
    <scope>NUCLEOTIDE SEQUENCE</scope>
    <source>
        <strain evidence="4">IMI 214461</strain>
    </source>
</reference>
<evidence type="ECO:0000256" key="2">
    <source>
        <dbReference type="SAM" id="MobiDB-lite"/>
    </source>
</evidence>
<organism evidence="4 5">
    <name type="scientific">Coemansia thaxteri</name>
    <dbReference type="NCBI Taxonomy" id="2663907"/>
    <lineage>
        <taxon>Eukaryota</taxon>
        <taxon>Fungi</taxon>
        <taxon>Fungi incertae sedis</taxon>
        <taxon>Zoopagomycota</taxon>
        <taxon>Kickxellomycotina</taxon>
        <taxon>Kickxellomycetes</taxon>
        <taxon>Kickxellales</taxon>
        <taxon>Kickxellaceae</taxon>
        <taxon>Coemansia</taxon>
    </lineage>
</organism>
<feature type="compositionally biased region" description="Polar residues" evidence="2">
    <location>
        <begin position="42"/>
        <end position="52"/>
    </location>
</feature>
<dbReference type="Gene3D" id="1.10.30.10">
    <property type="entry name" value="High mobility group box domain"/>
    <property type="match status" value="1"/>
</dbReference>
<keyword evidence="1" id="KW-0539">Nucleus</keyword>
<keyword evidence="1" id="KW-0238">DNA-binding</keyword>
<dbReference type="OrthoDB" id="1919336at2759"/>
<dbReference type="InterPro" id="IPR036910">
    <property type="entry name" value="HMG_box_dom_sf"/>
</dbReference>
<dbReference type="SUPFAM" id="SSF47095">
    <property type="entry name" value="HMG-box"/>
    <property type="match status" value="1"/>
</dbReference>
<proteinExistence type="predicted"/>
<dbReference type="AlphaFoldDB" id="A0A9W8BEW5"/>
<comment type="caution">
    <text evidence="4">The sequence shown here is derived from an EMBL/GenBank/DDBJ whole genome shotgun (WGS) entry which is preliminary data.</text>
</comment>
<dbReference type="GO" id="GO:0005634">
    <property type="term" value="C:nucleus"/>
    <property type="evidence" value="ECO:0007669"/>
    <property type="project" value="UniProtKB-UniRule"/>
</dbReference>
<feature type="region of interest" description="Disordered" evidence="2">
    <location>
        <begin position="84"/>
        <end position="112"/>
    </location>
</feature>
<evidence type="ECO:0000256" key="1">
    <source>
        <dbReference type="PROSITE-ProRule" id="PRU00267"/>
    </source>
</evidence>
<feature type="region of interest" description="Disordered" evidence="2">
    <location>
        <begin position="1"/>
        <end position="24"/>
    </location>
</feature>
<feature type="DNA-binding region" description="HMG box" evidence="1">
    <location>
        <begin position="217"/>
        <end position="268"/>
    </location>
</feature>
<dbReference type="PROSITE" id="PS50118">
    <property type="entry name" value="HMG_BOX_2"/>
    <property type="match status" value="1"/>
</dbReference>
<gene>
    <name evidence="4" type="ORF">H4R26_002269</name>
</gene>
<dbReference type="Pfam" id="PF00505">
    <property type="entry name" value="HMG_box"/>
    <property type="match status" value="1"/>
</dbReference>
<sequence>MLRRSQNASAGSVTDCRPQTAAIPDSAEGMVDLLNSAVSTLSTTARHMSSEASPIGDPRSESRKRSRGRVSSVYAEAYDSPLSHAGPDVSLLHATTPPPTKRRGRPPRDYGEELGPAFAMYASEVYKQTELVILDRSGASPGARIPKNDVLRVVWENWWLSAQGLKDKYLTLSRHEMAVNETHMLELLLEYPLPSGALAAQASHRHAPQNNRSLSRSPELVSPYDVFLSEQIPLLRSKVPDWSDAEIQRRLSVNWNSMSPSDRDRYAA</sequence>